<dbReference type="InterPro" id="IPR050445">
    <property type="entry name" value="Bact_polysacc_biosynth/exp"/>
</dbReference>
<name>A0ABV8FDX8_9ACTN</name>
<evidence type="ECO:0000256" key="1">
    <source>
        <dbReference type="ARBA" id="ARBA00004651"/>
    </source>
</evidence>
<dbReference type="PANTHER" id="PTHR32309">
    <property type="entry name" value="TYROSINE-PROTEIN KINASE"/>
    <property type="match status" value="1"/>
</dbReference>
<evidence type="ECO:0000256" key="7">
    <source>
        <dbReference type="SAM" id="MobiDB-lite"/>
    </source>
</evidence>
<proteinExistence type="inferred from homology"/>
<dbReference type="Proteomes" id="UP001595698">
    <property type="component" value="Unassembled WGS sequence"/>
</dbReference>
<dbReference type="RefSeq" id="WP_352013902.1">
    <property type="nucleotide sequence ID" value="NZ_JBHSBC010000049.1"/>
</dbReference>
<evidence type="ECO:0000259" key="9">
    <source>
        <dbReference type="Pfam" id="PF02706"/>
    </source>
</evidence>
<comment type="subcellular location">
    <subcellularLocation>
        <location evidence="1">Cell membrane</location>
        <topology evidence="1">Multi-pass membrane protein</topology>
    </subcellularLocation>
</comment>
<feature type="transmembrane region" description="Helical" evidence="8">
    <location>
        <begin position="30"/>
        <end position="52"/>
    </location>
</feature>
<evidence type="ECO:0000256" key="3">
    <source>
        <dbReference type="ARBA" id="ARBA00022475"/>
    </source>
</evidence>
<sequence>MSPPPDASVRRSGGDLTDYVSFLRRRWPTILFLLAGGAGAGAVLLCVIPPSYTASAQVLVTPTGLQEQTNQVTNRQREALNLDTEAQVAQSAVVARKAGRTLGGTPGPVEVSVPPNTSVLDISYTASDPAAAAAGAGAYARAYLDNRREAAARAMDAQLGALQSKLKQVNASLSAVVASLPSLPKGTAERTLAAQRQNVLGRQVYNLTVKYDALRTVAVTPGTVISEAVPPTAPSQPSPPLYLGSGLMAGLLTGVGLAWLRDRPARQNAPATGGTGPGAVLRARPEEIERLAGEEGAVLLVSVAGISPRGMARAVRRLGRQGMPVVGGLLTPPPPPQRTVERPAQQIPPQPPQDTPRHTRSVASRRDEAPGDWPTSFPVSRPTPRAAGRAPESVPEPGRWVAGASMPTVPIRTLSPPETAFPP</sequence>
<gene>
    <name evidence="10" type="ORF">ACFOYY_36995</name>
</gene>
<evidence type="ECO:0000256" key="5">
    <source>
        <dbReference type="ARBA" id="ARBA00022989"/>
    </source>
</evidence>
<comment type="similarity">
    <text evidence="2">Belongs to the CpsC/CapA family.</text>
</comment>
<evidence type="ECO:0000256" key="2">
    <source>
        <dbReference type="ARBA" id="ARBA00006683"/>
    </source>
</evidence>
<dbReference type="Pfam" id="PF02706">
    <property type="entry name" value="Wzz"/>
    <property type="match status" value="1"/>
</dbReference>
<evidence type="ECO:0000256" key="6">
    <source>
        <dbReference type="ARBA" id="ARBA00023136"/>
    </source>
</evidence>
<evidence type="ECO:0000256" key="8">
    <source>
        <dbReference type="SAM" id="Phobius"/>
    </source>
</evidence>
<evidence type="ECO:0000313" key="10">
    <source>
        <dbReference type="EMBL" id="MFC3985774.1"/>
    </source>
</evidence>
<protein>
    <submittedName>
        <fullName evidence="10">YveK family protein</fullName>
    </submittedName>
</protein>
<keyword evidence="11" id="KW-1185">Reference proteome</keyword>
<accession>A0ABV8FDX8</accession>
<dbReference type="InterPro" id="IPR003856">
    <property type="entry name" value="LPS_length_determ_N"/>
</dbReference>
<comment type="caution">
    <text evidence="10">The sequence shown here is derived from an EMBL/GenBank/DDBJ whole genome shotgun (WGS) entry which is preliminary data.</text>
</comment>
<keyword evidence="6 8" id="KW-0472">Membrane</keyword>
<keyword evidence="4 8" id="KW-0812">Transmembrane</keyword>
<evidence type="ECO:0000313" key="11">
    <source>
        <dbReference type="Proteomes" id="UP001595698"/>
    </source>
</evidence>
<feature type="domain" description="Polysaccharide chain length determinant N-terminal" evidence="9">
    <location>
        <begin position="15"/>
        <end position="93"/>
    </location>
</feature>
<keyword evidence="3" id="KW-1003">Cell membrane</keyword>
<reference evidence="11" key="1">
    <citation type="journal article" date="2019" name="Int. J. Syst. Evol. Microbiol.">
        <title>The Global Catalogue of Microorganisms (GCM) 10K type strain sequencing project: providing services to taxonomists for standard genome sequencing and annotation.</title>
        <authorList>
            <consortium name="The Broad Institute Genomics Platform"/>
            <consortium name="The Broad Institute Genome Sequencing Center for Infectious Disease"/>
            <person name="Wu L."/>
            <person name="Ma J."/>
        </authorList>
    </citation>
    <scope>NUCLEOTIDE SEQUENCE [LARGE SCALE GENOMIC DNA]</scope>
    <source>
        <strain evidence="11">TBRC 7912</strain>
    </source>
</reference>
<dbReference type="EMBL" id="JBHSBC010000049">
    <property type="protein sequence ID" value="MFC3985774.1"/>
    <property type="molecule type" value="Genomic_DNA"/>
</dbReference>
<dbReference type="PANTHER" id="PTHR32309:SF31">
    <property type="entry name" value="CAPSULAR EXOPOLYSACCHARIDE FAMILY"/>
    <property type="match status" value="1"/>
</dbReference>
<organism evidence="10 11">
    <name type="scientific">Streptosporangium jomthongense</name>
    <dbReference type="NCBI Taxonomy" id="1193683"/>
    <lineage>
        <taxon>Bacteria</taxon>
        <taxon>Bacillati</taxon>
        <taxon>Actinomycetota</taxon>
        <taxon>Actinomycetes</taxon>
        <taxon>Streptosporangiales</taxon>
        <taxon>Streptosporangiaceae</taxon>
        <taxon>Streptosporangium</taxon>
    </lineage>
</organism>
<evidence type="ECO:0000256" key="4">
    <source>
        <dbReference type="ARBA" id="ARBA00022692"/>
    </source>
</evidence>
<keyword evidence="5 8" id="KW-1133">Transmembrane helix</keyword>
<feature type="region of interest" description="Disordered" evidence="7">
    <location>
        <begin position="324"/>
        <end position="423"/>
    </location>
</feature>